<dbReference type="Proteomes" id="UP001301582">
    <property type="component" value="Segment"/>
</dbReference>
<reference evidence="1 2" key="1">
    <citation type="submission" date="2023-08" db="EMBL/GenBank/DDBJ databases">
        <authorList>
            <person name="Du S."/>
            <person name="Wu Z."/>
            <person name="Wu Y."/>
            <person name="Yang M."/>
            <person name="Shao J."/>
            <person name="Liu H."/>
            <person name="Zhao Y."/>
            <person name="Zhang Z."/>
        </authorList>
    </citation>
    <scope>NUCLEOTIDE SEQUENCE [LARGE SCALE GENOMIC DNA]</scope>
</reference>
<protein>
    <submittedName>
        <fullName evidence="1">Uncharacterized protein</fullName>
    </submittedName>
</protein>
<proteinExistence type="predicted"/>
<keyword evidence="2" id="KW-1185">Reference proteome</keyword>
<sequence length="62" mass="6883">MTDTPTHNFKCTLGIPRQGTIQGRYEGQGTDVSVFMRDTEGKLFVLSGSSLKTLERIKHANL</sequence>
<evidence type="ECO:0000313" key="1">
    <source>
        <dbReference type="EMBL" id="WOZ55632.1"/>
    </source>
</evidence>
<name>A0AAX4G2G4_9CAUD</name>
<gene>
    <name evidence="1" type="ORF">CRP118_gp1</name>
</gene>
<accession>A0AAX4G2G4</accession>
<evidence type="ECO:0000313" key="2">
    <source>
        <dbReference type="Proteomes" id="UP001301582"/>
    </source>
</evidence>
<organism evidence="1 2">
    <name type="scientific">Roseobacter phage CRP-118</name>
    <dbReference type="NCBI Taxonomy" id="3072843"/>
    <lineage>
        <taxon>Viruses</taxon>
        <taxon>Duplodnaviria</taxon>
        <taxon>Heunggongvirae</taxon>
        <taxon>Uroviricota</taxon>
        <taxon>Caudoviricetes</taxon>
        <taxon>Autographivirales</taxon>
        <taxon>Autographivirales incertae sedis</taxon>
        <taxon>Shangxiadianvirus</taxon>
        <taxon>Shangxiadianvirus CRP118</taxon>
    </lineage>
</organism>
<dbReference type="EMBL" id="OR420741">
    <property type="protein sequence ID" value="WOZ55632.1"/>
    <property type="molecule type" value="Genomic_DNA"/>
</dbReference>